<keyword evidence="5 12" id="KW-0509">mRNA transport</keyword>
<evidence type="ECO:0000256" key="12">
    <source>
        <dbReference type="PROSITE-ProRule" id="PRU00804"/>
    </source>
</evidence>
<accession>A0ABD2ILG7</accession>
<evidence type="ECO:0000256" key="4">
    <source>
        <dbReference type="ARBA" id="ARBA00022448"/>
    </source>
</evidence>
<dbReference type="SUPFAM" id="SSF54928">
    <property type="entry name" value="RNA-binding domain, RBD"/>
    <property type="match status" value="1"/>
</dbReference>
<dbReference type="PANTHER" id="PTHR21527">
    <property type="entry name" value="NUCLEOPORIN NUP35"/>
    <property type="match status" value="1"/>
</dbReference>
<dbReference type="GO" id="GO:0051028">
    <property type="term" value="P:mRNA transport"/>
    <property type="evidence" value="ECO:0007669"/>
    <property type="project" value="UniProtKB-UniRule"/>
</dbReference>
<dbReference type="Proteomes" id="UP001620645">
    <property type="component" value="Unassembled WGS sequence"/>
</dbReference>
<dbReference type="InterPro" id="IPR012677">
    <property type="entry name" value="Nucleotide-bd_a/b_plait_sf"/>
</dbReference>
<sequence>MFGSTQNVSSPCSTLSQTANYFASASPSSNISPVETVTDSQEVQFAPNFLFGSQPAHIRRSFGTPTNRKVYCYGSPGILKSREGIASGTGKSVHWSPVLVRERSKSPIDEKKFASARHSAQSDKQTPSGLWNGPPLRSLNEDVVGPPEKLFRPDNASSTDLTMHQNQKPVGTRTSATISPTEFKKREKFMGSNSVEMLDEREQQQMEEEEEDSCYWVTVFGFSPDHLQHILELFSRHGDIMAQKTSNRGNWVHIRYSTPIHAKQALGRNGSIFEGQMIGVVPCQDREALEDDLSLSQSATPLIPRHSMTPHDTSRQNGSLLDGNYSIHDDSQMVPSTSQYKTNGLPSRARLSISSRAGMRPLNASAISDGPNQSMDLSFQRSVAGENDSFMGKLWTMISNVSTGSNGGS</sequence>
<feature type="compositionally biased region" description="Basic and acidic residues" evidence="13">
    <location>
        <begin position="104"/>
        <end position="113"/>
    </location>
</feature>
<dbReference type="EMBL" id="JBICCN010000296">
    <property type="protein sequence ID" value="KAL3080278.1"/>
    <property type="molecule type" value="Genomic_DNA"/>
</dbReference>
<evidence type="ECO:0000256" key="1">
    <source>
        <dbReference type="ARBA" id="ARBA00004567"/>
    </source>
</evidence>
<feature type="region of interest" description="Disordered" evidence="13">
    <location>
        <begin position="104"/>
        <end position="184"/>
    </location>
</feature>
<feature type="compositionally biased region" description="Polar residues" evidence="13">
    <location>
        <begin position="118"/>
        <end position="129"/>
    </location>
</feature>
<dbReference type="PANTHER" id="PTHR21527:SF6">
    <property type="entry name" value="NUCLEOPORIN NUP35"/>
    <property type="match status" value="1"/>
</dbReference>
<organism evidence="15 16">
    <name type="scientific">Heterodera schachtii</name>
    <name type="common">Sugarbeet cyst nematode worm</name>
    <name type="synonym">Tylenchus schachtii</name>
    <dbReference type="NCBI Taxonomy" id="97005"/>
    <lineage>
        <taxon>Eukaryota</taxon>
        <taxon>Metazoa</taxon>
        <taxon>Ecdysozoa</taxon>
        <taxon>Nematoda</taxon>
        <taxon>Chromadorea</taxon>
        <taxon>Rhabditida</taxon>
        <taxon>Tylenchina</taxon>
        <taxon>Tylenchomorpha</taxon>
        <taxon>Tylenchoidea</taxon>
        <taxon>Heteroderidae</taxon>
        <taxon>Heteroderinae</taxon>
        <taxon>Heterodera</taxon>
    </lineage>
</organism>
<evidence type="ECO:0000256" key="7">
    <source>
        <dbReference type="ARBA" id="ARBA00023010"/>
    </source>
</evidence>
<evidence type="ECO:0000313" key="15">
    <source>
        <dbReference type="EMBL" id="KAL3080278.1"/>
    </source>
</evidence>
<feature type="compositionally biased region" description="Polar residues" evidence="13">
    <location>
        <begin position="155"/>
        <end position="180"/>
    </location>
</feature>
<dbReference type="Gene3D" id="3.30.70.330">
    <property type="match status" value="1"/>
</dbReference>
<dbReference type="GO" id="GO:0015031">
    <property type="term" value="P:protein transport"/>
    <property type="evidence" value="ECO:0007669"/>
    <property type="project" value="UniProtKB-KW"/>
</dbReference>
<comment type="caution">
    <text evidence="15">The sequence shown here is derived from an EMBL/GenBank/DDBJ whole genome shotgun (WGS) entry which is preliminary data.</text>
</comment>
<dbReference type="GO" id="GO:0005643">
    <property type="term" value="C:nuclear pore"/>
    <property type="evidence" value="ECO:0007669"/>
    <property type="project" value="UniProtKB-SubCell"/>
</dbReference>
<comment type="subcellular location">
    <subcellularLocation>
        <location evidence="1">Nucleus</location>
        <location evidence="1">Nuclear pore complex</location>
    </subcellularLocation>
</comment>
<reference evidence="15 16" key="1">
    <citation type="submission" date="2024-10" db="EMBL/GenBank/DDBJ databases">
        <authorList>
            <person name="Kim D."/>
        </authorList>
    </citation>
    <scope>NUCLEOTIDE SEQUENCE [LARGE SCALE GENOMIC DNA]</scope>
    <source>
        <strain evidence="15">Taebaek</strain>
    </source>
</reference>
<dbReference type="InterPro" id="IPR007846">
    <property type="entry name" value="RRM_NUP35_dom"/>
</dbReference>
<keyword evidence="6" id="KW-0653">Protein transport</keyword>
<evidence type="ECO:0000256" key="2">
    <source>
        <dbReference type="ARBA" id="ARBA00009454"/>
    </source>
</evidence>
<evidence type="ECO:0000256" key="9">
    <source>
        <dbReference type="ARBA" id="ARBA00023242"/>
    </source>
</evidence>
<evidence type="ECO:0000256" key="13">
    <source>
        <dbReference type="SAM" id="MobiDB-lite"/>
    </source>
</evidence>
<keyword evidence="8 12" id="KW-0906">Nuclear pore complex</keyword>
<gene>
    <name evidence="15" type="ORF">niasHS_012383</name>
</gene>
<keyword evidence="9 12" id="KW-0539">Nucleus</keyword>
<dbReference type="PROSITE" id="PS51472">
    <property type="entry name" value="RRM_NUP35"/>
    <property type="match status" value="1"/>
</dbReference>
<protein>
    <recommendedName>
        <fullName evidence="3">Nucleoporin NUP35</fullName>
    </recommendedName>
    <alternativeName>
        <fullName evidence="11">35 kDa nucleoporin</fullName>
    </alternativeName>
    <alternativeName>
        <fullName evidence="10">Nucleoporin NUP53</fullName>
    </alternativeName>
</protein>
<keyword evidence="16" id="KW-1185">Reference proteome</keyword>
<proteinExistence type="inferred from homology"/>
<dbReference type="FunFam" id="3.30.70.330:FF:000095">
    <property type="entry name" value="Putative Nucleoporin NUP53"/>
    <property type="match status" value="1"/>
</dbReference>
<evidence type="ECO:0000256" key="6">
    <source>
        <dbReference type="ARBA" id="ARBA00022927"/>
    </source>
</evidence>
<evidence type="ECO:0000256" key="3">
    <source>
        <dbReference type="ARBA" id="ARBA00016439"/>
    </source>
</evidence>
<evidence type="ECO:0000256" key="10">
    <source>
        <dbReference type="ARBA" id="ARBA00029997"/>
    </source>
</evidence>
<dbReference type="InterPro" id="IPR035979">
    <property type="entry name" value="RBD_domain_sf"/>
</dbReference>
<evidence type="ECO:0000256" key="5">
    <source>
        <dbReference type="ARBA" id="ARBA00022816"/>
    </source>
</evidence>
<keyword evidence="7" id="KW-0811">Translocation</keyword>
<evidence type="ECO:0000313" key="16">
    <source>
        <dbReference type="Proteomes" id="UP001620645"/>
    </source>
</evidence>
<name>A0ABD2ILG7_HETSC</name>
<feature type="domain" description="RRM Nup35-type" evidence="14">
    <location>
        <begin position="211"/>
        <end position="290"/>
    </location>
</feature>
<dbReference type="CDD" id="cd12441">
    <property type="entry name" value="RRM_Nup53_like"/>
    <property type="match status" value="1"/>
</dbReference>
<evidence type="ECO:0000256" key="11">
    <source>
        <dbReference type="ARBA" id="ARBA00030250"/>
    </source>
</evidence>
<keyword evidence="4 12" id="KW-0813">Transport</keyword>
<dbReference type="AlphaFoldDB" id="A0ABD2ILG7"/>
<evidence type="ECO:0000256" key="8">
    <source>
        <dbReference type="ARBA" id="ARBA00023132"/>
    </source>
</evidence>
<evidence type="ECO:0000259" key="14">
    <source>
        <dbReference type="PROSITE" id="PS51472"/>
    </source>
</evidence>
<comment type="similarity">
    <text evidence="2">Belongs to the Nup35 family.</text>
</comment>
<dbReference type="Pfam" id="PF05172">
    <property type="entry name" value="RRM_Nup35"/>
    <property type="match status" value="1"/>
</dbReference>